<evidence type="ECO:0000256" key="1">
    <source>
        <dbReference type="ARBA" id="ARBA00001966"/>
    </source>
</evidence>
<evidence type="ECO:0000256" key="6">
    <source>
        <dbReference type="ARBA" id="ARBA00022617"/>
    </source>
</evidence>
<dbReference type="AlphaFoldDB" id="A0A6M8B7K5"/>
<evidence type="ECO:0000256" key="3">
    <source>
        <dbReference type="ARBA" id="ARBA00010429"/>
    </source>
</evidence>
<dbReference type="PANTHER" id="PTHR32439:SF0">
    <property type="entry name" value="FERREDOXIN--NITRITE REDUCTASE, CHLOROPLASTIC"/>
    <property type="match status" value="1"/>
</dbReference>
<dbReference type="SUPFAM" id="SSF56014">
    <property type="entry name" value="Nitrite and sulphite reductase 4Fe-4S domain-like"/>
    <property type="match status" value="2"/>
</dbReference>
<evidence type="ECO:0000256" key="10">
    <source>
        <dbReference type="ARBA" id="ARBA00023004"/>
    </source>
</evidence>
<gene>
    <name evidence="16" type="ORF">HPC72_07335</name>
</gene>
<dbReference type="EMBL" id="CP053642">
    <property type="protein sequence ID" value="QKD80056.1"/>
    <property type="molecule type" value="Genomic_DNA"/>
</dbReference>
<evidence type="ECO:0000259" key="14">
    <source>
        <dbReference type="Pfam" id="PF01077"/>
    </source>
</evidence>
<dbReference type="PANTHER" id="PTHR32439">
    <property type="entry name" value="FERREDOXIN--NITRITE REDUCTASE, CHLOROPLASTIC"/>
    <property type="match status" value="1"/>
</dbReference>
<evidence type="ECO:0000256" key="5">
    <source>
        <dbReference type="ARBA" id="ARBA00022485"/>
    </source>
</evidence>
<reference evidence="16 17" key="1">
    <citation type="submission" date="2020-05" db="EMBL/GenBank/DDBJ databases">
        <title>Actinomyces sp. zg-325.</title>
        <authorList>
            <person name="Yang C."/>
        </authorList>
    </citation>
    <scope>NUCLEOTIDE SEQUENCE [LARGE SCALE GENOMIC DNA]</scope>
    <source>
        <strain evidence="17">zg-325</strain>
    </source>
</reference>
<accession>A0A6M8B7K5</accession>
<comment type="function">
    <text evidence="2">Catalyzes the reduction of sulfite to sulfide, a step in the biosynthesis of sulfur-containing amino acids and cofactors.</text>
</comment>
<dbReference type="SUPFAM" id="SSF55124">
    <property type="entry name" value="Nitrite/Sulfite reductase N-terminal domain-like"/>
    <property type="match status" value="2"/>
</dbReference>
<feature type="domain" description="Nitrite/Sulfite reductase ferredoxin-like" evidence="15">
    <location>
        <begin position="351"/>
        <end position="416"/>
    </location>
</feature>
<evidence type="ECO:0000313" key="17">
    <source>
        <dbReference type="Proteomes" id="UP000504752"/>
    </source>
</evidence>
<dbReference type="InterPro" id="IPR006066">
    <property type="entry name" value="NO2/SO3_Rdtase_FeS/sirohaem_BS"/>
</dbReference>
<feature type="domain" description="Nitrite/sulphite reductase 4Fe-4S" evidence="14">
    <location>
        <begin position="175"/>
        <end position="329"/>
    </location>
</feature>
<evidence type="ECO:0000256" key="12">
    <source>
        <dbReference type="ARBA" id="ARBA00049518"/>
    </source>
</evidence>
<evidence type="ECO:0000256" key="9">
    <source>
        <dbReference type="ARBA" id="ARBA00023002"/>
    </source>
</evidence>
<dbReference type="Gene3D" id="3.30.413.10">
    <property type="entry name" value="Sulfite Reductase Hemoprotein, domain 1"/>
    <property type="match status" value="2"/>
</dbReference>
<comment type="catalytic activity">
    <reaction evidence="12">
        <text>hydrogen sulfide + 6 oxidized [2Fe-2S]-[ferredoxin] + 3 H2O = sulfite + 6 reduced [2Fe-2S]-[ferredoxin] + 7 H(+)</text>
        <dbReference type="Rhea" id="RHEA:23132"/>
        <dbReference type="Rhea" id="RHEA-COMP:10000"/>
        <dbReference type="Rhea" id="RHEA-COMP:10001"/>
        <dbReference type="ChEBI" id="CHEBI:15377"/>
        <dbReference type="ChEBI" id="CHEBI:15378"/>
        <dbReference type="ChEBI" id="CHEBI:17359"/>
        <dbReference type="ChEBI" id="CHEBI:29919"/>
        <dbReference type="ChEBI" id="CHEBI:33737"/>
        <dbReference type="ChEBI" id="CHEBI:33738"/>
        <dbReference type="EC" id="1.8.7.1"/>
    </reaction>
</comment>
<name>A0A6M8B7K5_9ACTO</name>
<dbReference type="GO" id="GO:0020037">
    <property type="term" value="F:heme binding"/>
    <property type="evidence" value="ECO:0007669"/>
    <property type="project" value="InterPro"/>
</dbReference>
<organism evidence="16 17">
    <name type="scientific">Actinomyces marmotae</name>
    <dbReference type="NCBI Taxonomy" id="2737173"/>
    <lineage>
        <taxon>Bacteria</taxon>
        <taxon>Bacillati</taxon>
        <taxon>Actinomycetota</taxon>
        <taxon>Actinomycetes</taxon>
        <taxon>Actinomycetales</taxon>
        <taxon>Actinomycetaceae</taxon>
        <taxon>Actinomyces</taxon>
    </lineage>
</organism>
<keyword evidence="8" id="KW-0883">Thioether bond</keyword>
<dbReference type="Pfam" id="PF01077">
    <property type="entry name" value="NIR_SIR"/>
    <property type="match status" value="2"/>
</dbReference>
<feature type="domain" description="Nitrite/sulphite reductase 4Fe-4S" evidence="14">
    <location>
        <begin position="426"/>
        <end position="570"/>
    </location>
</feature>
<dbReference type="InterPro" id="IPR051329">
    <property type="entry name" value="NIR_SIR_4Fe-4S"/>
</dbReference>
<dbReference type="PRINTS" id="PR00397">
    <property type="entry name" value="SIROHAEM"/>
</dbReference>
<dbReference type="Gene3D" id="3.90.480.20">
    <property type="match status" value="1"/>
</dbReference>
<dbReference type="GO" id="GO:0050311">
    <property type="term" value="F:sulfite reductase (ferredoxin) activity"/>
    <property type="evidence" value="ECO:0007669"/>
    <property type="project" value="UniProtKB-EC"/>
</dbReference>
<evidence type="ECO:0000259" key="15">
    <source>
        <dbReference type="Pfam" id="PF03460"/>
    </source>
</evidence>
<keyword evidence="5" id="KW-0004">4Fe-4S</keyword>
<evidence type="ECO:0000256" key="13">
    <source>
        <dbReference type="SAM" id="MobiDB-lite"/>
    </source>
</evidence>
<evidence type="ECO:0000256" key="11">
    <source>
        <dbReference type="ARBA" id="ARBA00023014"/>
    </source>
</evidence>
<dbReference type="InterPro" id="IPR006067">
    <property type="entry name" value="NO2/SO3_Rdtase_4Fe4S_dom"/>
</dbReference>
<dbReference type="Proteomes" id="UP000504752">
    <property type="component" value="Chromosome"/>
</dbReference>
<feature type="domain" description="Nitrite/Sulfite reductase ferredoxin-like" evidence="15">
    <location>
        <begin position="106"/>
        <end position="166"/>
    </location>
</feature>
<evidence type="ECO:0000256" key="2">
    <source>
        <dbReference type="ARBA" id="ARBA00003247"/>
    </source>
</evidence>
<keyword evidence="17" id="KW-1185">Reference proteome</keyword>
<keyword evidence="10" id="KW-0408">Iron</keyword>
<dbReference type="GO" id="GO:0051539">
    <property type="term" value="F:4 iron, 4 sulfur cluster binding"/>
    <property type="evidence" value="ECO:0007669"/>
    <property type="project" value="UniProtKB-KW"/>
</dbReference>
<keyword evidence="11" id="KW-0411">Iron-sulfur</keyword>
<evidence type="ECO:0000256" key="4">
    <source>
        <dbReference type="ARBA" id="ARBA00012353"/>
    </source>
</evidence>
<dbReference type="GO" id="GO:0046872">
    <property type="term" value="F:metal ion binding"/>
    <property type="evidence" value="ECO:0007669"/>
    <property type="project" value="UniProtKB-KW"/>
</dbReference>
<evidence type="ECO:0000313" key="16">
    <source>
        <dbReference type="EMBL" id="QKD80056.1"/>
    </source>
</evidence>
<evidence type="ECO:0000256" key="7">
    <source>
        <dbReference type="ARBA" id="ARBA00022723"/>
    </source>
</evidence>
<sequence length="572" mass="63094">MSTTTSSAAGPAKGRDLRPPRSGRSNGQWLVDGRAPLNPNEAFKQDGDPLGARQRIIDTYASAGYDAIPDDDLHNRFRWWALYTQRKQGIDGGRTAQLSASELSDRYFMQRIRMDGASLSVEQMRVIGGISNEFARGTLDITDRQNLQLHWIRIEDVPEMWRRLEDVGLTTIEACGDTPRGFLVSPVAGIDPEEIIDPSEAARHLRDTYLGNPEITNLPRKFKTAFTGSPSLDVLHEINDISFVGVEHPELGPGYDLWIAGALSTAPFLGKRLGAFVRPDQVPEVWWGVVRIFRDYGYRRLRNKARLKFLMAEWGPERFREVLEKDYLGHALADGPAPGPPRGSRDHLGAHRQADGRYWIGGKPPVGRLSGDIMLGLADLAERVGSNRARTTPLQNLLLLDIPAERLEEARQGLAALGIDPDPGPFTRGTLACTGIEFCKLAIVETKALGARVSAELDERLADADLERPLTVHVNGCPNSCVRIQTADIGLKGQIITVDGERVPGFQVHLGGGLAAPGHEEAELGRTVRSLKVSADGLPDYIERVVRAYLADRHPEESFAQWAQRADEERLA</sequence>
<feature type="region of interest" description="Disordered" evidence="13">
    <location>
        <begin position="1"/>
        <end position="49"/>
    </location>
</feature>
<protein>
    <recommendedName>
        <fullName evidence="4">assimilatory sulfite reductase (ferredoxin)</fullName>
        <ecNumber evidence="4">1.8.7.1</ecNumber>
    </recommendedName>
</protein>
<keyword evidence="6" id="KW-0349">Heme</keyword>
<dbReference type="PROSITE" id="PS00365">
    <property type="entry name" value="NIR_SIR"/>
    <property type="match status" value="1"/>
</dbReference>
<dbReference type="EC" id="1.8.7.1" evidence="4"/>
<proteinExistence type="inferred from homology"/>
<comment type="cofactor">
    <cofactor evidence="1">
        <name>[4Fe-4S] cluster</name>
        <dbReference type="ChEBI" id="CHEBI:49883"/>
    </cofactor>
</comment>
<dbReference type="InterPro" id="IPR045854">
    <property type="entry name" value="NO2/SO3_Rdtase_4Fe4S_sf"/>
</dbReference>
<evidence type="ECO:0000256" key="8">
    <source>
        <dbReference type="ARBA" id="ARBA00022784"/>
    </source>
</evidence>
<keyword evidence="9" id="KW-0560">Oxidoreductase</keyword>
<comment type="similarity">
    <text evidence="3">Belongs to the nitrite and sulfite reductase 4Fe-4S domain family.</text>
</comment>
<keyword evidence="7" id="KW-0479">Metal-binding</keyword>
<dbReference type="InterPro" id="IPR005117">
    <property type="entry name" value="NiRdtase/SiRdtase_haem-b_fer"/>
</dbReference>
<dbReference type="InterPro" id="IPR036136">
    <property type="entry name" value="Nit/Sulf_reduc_fer-like_dom_sf"/>
</dbReference>
<dbReference type="KEGG" id="amam:HPC72_07335"/>
<dbReference type="RefSeq" id="WP_159524395.1">
    <property type="nucleotide sequence ID" value="NZ_CP053642.1"/>
</dbReference>
<dbReference type="Pfam" id="PF03460">
    <property type="entry name" value="NIR_SIR_ferr"/>
    <property type="match status" value="2"/>
</dbReference>